<dbReference type="Gene3D" id="2.170.130.10">
    <property type="entry name" value="TonB-dependent receptor, plug domain"/>
    <property type="match status" value="1"/>
</dbReference>
<keyword evidence="2" id="KW-1185">Reference proteome</keyword>
<dbReference type="Proteomes" id="UP001244640">
    <property type="component" value="Unassembled WGS sequence"/>
</dbReference>
<dbReference type="EMBL" id="JAUTBA010000001">
    <property type="protein sequence ID" value="MDQ1150248.1"/>
    <property type="molecule type" value="Genomic_DNA"/>
</dbReference>
<evidence type="ECO:0000313" key="1">
    <source>
        <dbReference type="EMBL" id="MDQ1150248.1"/>
    </source>
</evidence>
<dbReference type="SUPFAM" id="SSF56935">
    <property type="entry name" value="Porins"/>
    <property type="match status" value="1"/>
</dbReference>
<dbReference type="InterPro" id="IPR023996">
    <property type="entry name" value="TonB-dep_OMP_SusC/RagA"/>
</dbReference>
<comment type="caution">
    <text evidence="1">The sequence shown here is derived from an EMBL/GenBank/DDBJ whole genome shotgun (WGS) entry which is preliminary data.</text>
</comment>
<dbReference type="InterPro" id="IPR037066">
    <property type="entry name" value="Plug_dom_sf"/>
</dbReference>
<organism evidence="1 2">
    <name type="scientific">Sphingobacterium zeae</name>
    <dbReference type="NCBI Taxonomy" id="1776859"/>
    <lineage>
        <taxon>Bacteria</taxon>
        <taxon>Pseudomonadati</taxon>
        <taxon>Bacteroidota</taxon>
        <taxon>Sphingobacteriia</taxon>
        <taxon>Sphingobacteriales</taxon>
        <taxon>Sphingobacteriaceae</taxon>
        <taxon>Sphingobacterium</taxon>
    </lineage>
</organism>
<gene>
    <name evidence="1" type="ORF">QE382_002232</name>
</gene>
<reference evidence="1 2" key="1">
    <citation type="submission" date="2023-07" db="EMBL/GenBank/DDBJ databases">
        <title>Functional and genomic diversity of the sorghum phyllosphere microbiome.</title>
        <authorList>
            <person name="Shade A."/>
        </authorList>
    </citation>
    <scope>NUCLEOTIDE SEQUENCE [LARGE SCALE GENOMIC DNA]</scope>
    <source>
        <strain evidence="1 2">SORGH_AS_0892</strain>
    </source>
</reference>
<name>A0ABU0U5M2_9SPHI</name>
<proteinExistence type="predicted"/>
<evidence type="ECO:0000313" key="2">
    <source>
        <dbReference type="Proteomes" id="UP001244640"/>
    </source>
</evidence>
<dbReference type="RefSeq" id="WP_307185930.1">
    <property type="nucleotide sequence ID" value="NZ_JAUTBA010000001.1"/>
</dbReference>
<accession>A0ABU0U5M2</accession>
<dbReference type="NCBIfam" id="TIGR04056">
    <property type="entry name" value="OMP_RagA_SusC"/>
    <property type="match status" value="1"/>
</dbReference>
<sequence length="936" mass="104300">MLELQSLLKSKTAYAMLFCFPLWSYAQQDVSLEKTLEQDSISNINQLIYFNTPKQYSTASVSKLPGNALASTPVFGYLTAAAGQLSGLKVSQNNGQPLNEDMSYQLRGRPPIILIDGIPRSVTEIGMQEIESISVLKDAVSLAMLGIRGADGAIAIVTKKGYTDRTQINFSAQYGVQKPLQNLIGKPLDAYQYALLYNEALQNDGLSVTNNGFSETALTSFKEGNNPQAYPNVDWAQQVIKNSATVARYNLNTRGGNKYVKYFVNLEHLSQNGLLKSNANNNYSTNTNARGYFVRSNVDVKLSNLLEAGVYIQGRILNANSPGNDGTDNIFQSILNTPNSAYPIHNLDGTFGGSSKFQNNIVAQTNASGYAVANTRTILTDFYLKRSLDDVLKGLWLKARASFFSNLRENYVRNKSFAVFQLMNDDLEAPIYKQYGNNTEQNNSNNIAFQNRSNFQELSIGYSNETEKHGIDLMLLANRDNLVNGSDLPYTVQGISGHAAYHYDNRYLAELSFAVNGANRYPNDGGFKYGTFPAIGLGWNIHRENFLKKYKWISKLKLFGSYGLLGRDNASYYTYMQSYNGTPETFFGSSAGSAATIGESYLANPNPTWAKVKMLNVGIDGALLKDRLIFELTYYKNKYRDLNITRKNNNALLGISYPNENIGKQDYTGFETELGWRNHKSKFSYHAMLNASFQQSKMVYQAEPALPYFWMTATGHPVGQTIGYIAEGLYTNVTELESSPTMEGYSPQLGDIRYRDLNGDGLINQYDQGRIGSEKPQVLLGANLGFSLANIDFSILFQGMINREVYLSGNSYREFNSGTGQAYSTQLDRWTMDNSDAGYPRLSTGSGPQSGAFNNDVYSTFWLRNGNYLRIRNIELGYTLPTALTQRAKIKSARIFANGFNMFTFSSKTFNGADPENFRGLYPIQKVISFGLNIQL</sequence>
<protein>
    <submittedName>
        <fullName evidence="1">TonB-linked SusC/RagA family outer membrane protein</fullName>
    </submittedName>
</protein>